<proteinExistence type="predicted"/>
<keyword evidence="2" id="KW-1185">Reference proteome</keyword>
<protein>
    <submittedName>
        <fullName evidence="1">Uncharacterized protein</fullName>
    </submittedName>
</protein>
<evidence type="ECO:0000313" key="2">
    <source>
        <dbReference type="Proteomes" id="UP000276133"/>
    </source>
</evidence>
<sequence>MITRGVSFTKINKKALGWEALNHGVNHLCSIAEERIFLFKKRMFEVKILKEKIKENQTQNKIHDRVASSNKKSYI</sequence>
<reference evidence="1 2" key="1">
    <citation type="journal article" date="2018" name="Sci. Rep.">
        <title>Genomic signatures of local adaptation to the degree of environmental predictability in rotifers.</title>
        <authorList>
            <person name="Franch-Gras L."/>
            <person name="Hahn C."/>
            <person name="Garcia-Roger E.M."/>
            <person name="Carmona M.J."/>
            <person name="Serra M."/>
            <person name="Gomez A."/>
        </authorList>
    </citation>
    <scope>NUCLEOTIDE SEQUENCE [LARGE SCALE GENOMIC DNA]</scope>
    <source>
        <strain evidence="1">HYR1</strain>
    </source>
</reference>
<gene>
    <name evidence="1" type="ORF">BpHYR1_006575</name>
</gene>
<dbReference type="Proteomes" id="UP000276133">
    <property type="component" value="Unassembled WGS sequence"/>
</dbReference>
<comment type="caution">
    <text evidence="1">The sequence shown here is derived from an EMBL/GenBank/DDBJ whole genome shotgun (WGS) entry which is preliminary data.</text>
</comment>
<dbReference type="AlphaFoldDB" id="A0A3M7QD09"/>
<name>A0A3M7QD09_BRAPC</name>
<dbReference type="EMBL" id="REGN01006546">
    <property type="protein sequence ID" value="RNA09102.1"/>
    <property type="molecule type" value="Genomic_DNA"/>
</dbReference>
<organism evidence="1 2">
    <name type="scientific">Brachionus plicatilis</name>
    <name type="common">Marine rotifer</name>
    <name type="synonym">Brachionus muelleri</name>
    <dbReference type="NCBI Taxonomy" id="10195"/>
    <lineage>
        <taxon>Eukaryota</taxon>
        <taxon>Metazoa</taxon>
        <taxon>Spiralia</taxon>
        <taxon>Gnathifera</taxon>
        <taxon>Rotifera</taxon>
        <taxon>Eurotatoria</taxon>
        <taxon>Monogononta</taxon>
        <taxon>Pseudotrocha</taxon>
        <taxon>Ploima</taxon>
        <taxon>Brachionidae</taxon>
        <taxon>Brachionus</taxon>
    </lineage>
</organism>
<evidence type="ECO:0000313" key="1">
    <source>
        <dbReference type="EMBL" id="RNA09102.1"/>
    </source>
</evidence>
<accession>A0A3M7QD09</accession>